<dbReference type="OrthoDB" id="5401711at2"/>
<dbReference type="SUPFAM" id="SSF52540">
    <property type="entry name" value="P-loop containing nucleoside triphosphate hydrolases"/>
    <property type="match status" value="1"/>
</dbReference>
<dbReference type="InterPro" id="IPR048444">
    <property type="entry name" value="DNMK"/>
</dbReference>
<gene>
    <name evidence="1" type="ORF">DEM27_08325</name>
</gene>
<reference evidence="1 2" key="1">
    <citation type="submission" date="2018-05" db="EMBL/GenBank/DDBJ databases">
        <title>The draft genome of strain NS-104.</title>
        <authorList>
            <person name="Hang P."/>
            <person name="Jiang J."/>
        </authorList>
    </citation>
    <scope>NUCLEOTIDE SEQUENCE [LARGE SCALE GENOMIC DNA]</scope>
    <source>
        <strain evidence="1 2">NS-104</strain>
    </source>
</reference>
<dbReference type="RefSeq" id="WP_109457770.1">
    <property type="nucleotide sequence ID" value="NZ_QFBC01000003.1"/>
</dbReference>
<organism evidence="1 2">
    <name type="scientific">Metarhizobium album</name>
    <dbReference type="NCBI Taxonomy" id="2182425"/>
    <lineage>
        <taxon>Bacteria</taxon>
        <taxon>Pseudomonadati</taxon>
        <taxon>Pseudomonadota</taxon>
        <taxon>Alphaproteobacteria</taxon>
        <taxon>Hyphomicrobiales</taxon>
        <taxon>Rhizobiaceae</taxon>
        <taxon>Metarhizobium</taxon>
    </lineage>
</organism>
<dbReference type="AlphaFoldDB" id="A0A2U2DSV6"/>
<dbReference type="Pfam" id="PF21448">
    <property type="entry name" value="DNMK"/>
    <property type="match status" value="1"/>
</dbReference>
<dbReference type="GO" id="GO:0016301">
    <property type="term" value="F:kinase activity"/>
    <property type="evidence" value="ECO:0007669"/>
    <property type="project" value="UniProtKB-KW"/>
</dbReference>
<sequence length="206" mass="22261">MTSNESFDAASIDVALRPLAAAIGRPANDNYPPVIALTGVAGSGKSTAADYLIRHHGYERVKFATPLKNMMRAIGFGEEDIEGSCKELSNSLLCDKTPRHAMQTLGSQWGRDCIGEDFWVNLWKDDAERVILRGGRVVVDDCRFPNEASTIRKMGGVIYKLEGRGGIAGTHVSEAGCGIADAVIENDGARIDLYAGLEQAMMRWAA</sequence>
<dbReference type="Gene3D" id="3.40.50.300">
    <property type="entry name" value="P-loop containing nucleotide triphosphate hydrolases"/>
    <property type="match status" value="1"/>
</dbReference>
<dbReference type="Proteomes" id="UP000245252">
    <property type="component" value="Unassembled WGS sequence"/>
</dbReference>
<keyword evidence="1" id="KW-0808">Transferase</keyword>
<comment type="caution">
    <text evidence="1">The sequence shown here is derived from an EMBL/GenBank/DDBJ whole genome shotgun (WGS) entry which is preliminary data.</text>
</comment>
<keyword evidence="1" id="KW-0418">Kinase</keyword>
<keyword evidence="2" id="KW-1185">Reference proteome</keyword>
<evidence type="ECO:0000313" key="2">
    <source>
        <dbReference type="Proteomes" id="UP000245252"/>
    </source>
</evidence>
<protein>
    <submittedName>
        <fullName evidence="1">Deoxynucleotide monophosphate kinase</fullName>
    </submittedName>
</protein>
<proteinExistence type="predicted"/>
<evidence type="ECO:0000313" key="1">
    <source>
        <dbReference type="EMBL" id="PWE56394.1"/>
    </source>
</evidence>
<dbReference type="InterPro" id="IPR027417">
    <property type="entry name" value="P-loop_NTPase"/>
</dbReference>
<name>A0A2U2DSV6_9HYPH</name>
<dbReference type="EMBL" id="QFBC01000003">
    <property type="protein sequence ID" value="PWE56394.1"/>
    <property type="molecule type" value="Genomic_DNA"/>
</dbReference>
<accession>A0A2U2DSV6</accession>